<accession>A0ABY3WTX2</accession>
<evidence type="ECO:0008006" key="3">
    <source>
        <dbReference type="Google" id="ProtNLM"/>
    </source>
</evidence>
<dbReference type="RefSeq" id="WP_242335876.1">
    <property type="nucleotide sequence ID" value="NZ_CP071872.1"/>
</dbReference>
<dbReference type="EMBL" id="CP071872">
    <property type="protein sequence ID" value="UNM15011.1"/>
    <property type="molecule type" value="Genomic_DNA"/>
</dbReference>
<name>A0ABY3WTX2_9ACTN</name>
<protein>
    <recommendedName>
        <fullName evidence="3">DUF4145 domain-containing protein</fullName>
    </recommendedName>
</protein>
<dbReference type="Proteomes" id="UP000828924">
    <property type="component" value="Chromosome"/>
</dbReference>
<evidence type="ECO:0000313" key="2">
    <source>
        <dbReference type="Proteomes" id="UP000828924"/>
    </source>
</evidence>
<keyword evidence="2" id="KW-1185">Reference proteome</keyword>
<gene>
    <name evidence="1" type="ORF">J4032_29260</name>
</gene>
<evidence type="ECO:0000313" key="1">
    <source>
        <dbReference type="EMBL" id="UNM15011.1"/>
    </source>
</evidence>
<sequence>MLGGAHRLETDANQNPVLAFGAQCNTLWVTDARLPWPTPDSRARYWVEKFADMHEIVDLIEIPAGLPERAISVLTTARELIRFSYYRHEFNTVGVATSIMAVEAALSETYGAGSLNDHLKRALEEGTLTAEQADILNTGRQIRNAYSHGKTTHVAMTPALALQMVSASIRLISELTSEQPQVSGTTD</sequence>
<organism evidence="1 2">
    <name type="scientific">Streptomyces formicae</name>
    <dbReference type="NCBI Taxonomy" id="1616117"/>
    <lineage>
        <taxon>Bacteria</taxon>
        <taxon>Bacillati</taxon>
        <taxon>Actinomycetota</taxon>
        <taxon>Actinomycetes</taxon>
        <taxon>Kitasatosporales</taxon>
        <taxon>Streptomycetaceae</taxon>
        <taxon>Streptomyces</taxon>
    </lineage>
</organism>
<reference evidence="1 2" key="1">
    <citation type="submission" date="2021-03" db="EMBL/GenBank/DDBJ databases">
        <title>Complete genome of Streptomyces formicae strain 1H-GS9 (DSM 100524).</title>
        <authorList>
            <person name="Atanasov K.E."/>
            <person name="Altabella T."/>
            <person name="Ferrer A."/>
        </authorList>
    </citation>
    <scope>NUCLEOTIDE SEQUENCE [LARGE SCALE GENOMIC DNA]</scope>
    <source>
        <strain evidence="1 2">1H-GS9</strain>
    </source>
</reference>
<proteinExistence type="predicted"/>